<dbReference type="EMBL" id="MLKD01000016">
    <property type="protein sequence ID" value="OQE18979.1"/>
    <property type="molecule type" value="Genomic_DNA"/>
</dbReference>
<keyword evidence="3" id="KW-1185">Reference proteome</keyword>
<accession>A0A1V6SZ42</accession>
<evidence type="ECO:0000256" key="1">
    <source>
        <dbReference type="SAM" id="MobiDB-lite"/>
    </source>
</evidence>
<name>A0A1V6SZ42_9EURO</name>
<organism evidence="2 3">
    <name type="scientific">Penicillium steckii</name>
    <dbReference type="NCBI Taxonomy" id="303698"/>
    <lineage>
        <taxon>Eukaryota</taxon>
        <taxon>Fungi</taxon>
        <taxon>Dikarya</taxon>
        <taxon>Ascomycota</taxon>
        <taxon>Pezizomycotina</taxon>
        <taxon>Eurotiomycetes</taxon>
        <taxon>Eurotiomycetidae</taxon>
        <taxon>Eurotiales</taxon>
        <taxon>Aspergillaceae</taxon>
        <taxon>Penicillium</taxon>
    </lineage>
</organism>
<dbReference type="AlphaFoldDB" id="A0A1V6SZ42"/>
<evidence type="ECO:0000313" key="3">
    <source>
        <dbReference type="Proteomes" id="UP000191285"/>
    </source>
</evidence>
<dbReference type="Proteomes" id="UP000191285">
    <property type="component" value="Unassembled WGS sequence"/>
</dbReference>
<reference evidence="3" key="1">
    <citation type="journal article" date="2017" name="Nat. Microbiol.">
        <title>Global analysis of biosynthetic gene clusters reveals vast potential of secondary metabolite production in Penicillium species.</title>
        <authorList>
            <person name="Nielsen J.C."/>
            <person name="Grijseels S."/>
            <person name="Prigent S."/>
            <person name="Ji B."/>
            <person name="Dainat J."/>
            <person name="Nielsen K.F."/>
            <person name="Frisvad J.C."/>
            <person name="Workman M."/>
            <person name="Nielsen J."/>
        </authorList>
    </citation>
    <scope>NUCLEOTIDE SEQUENCE [LARGE SCALE GENOMIC DNA]</scope>
    <source>
        <strain evidence="3">IBT 24891</strain>
    </source>
</reference>
<gene>
    <name evidence="2" type="ORF">PENSTE_c016G09325</name>
</gene>
<feature type="region of interest" description="Disordered" evidence="1">
    <location>
        <begin position="1"/>
        <end position="48"/>
    </location>
</feature>
<protein>
    <submittedName>
        <fullName evidence="2">Uncharacterized protein</fullName>
    </submittedName>
</protein>
<comment type="caution">
    <text evidence="2">The sequence shown here is derived from an EMBL/GenBank/DDBJ whole genome shotgun (WGS) entry which is preliminary data.</text>
</comment>
<evidence type="ECO:0000313" key="2">
    <source>
        <dbReference type="EMBL" id="OQE18979.1"/>
    </source>
</evidence>
<sequence length="133" mass="15819">MVRPIPAKDTSRKARIEAISESSDEKSDNRQSEFQAIERPTHTSNAPEWISDLEEERAYLQEDSLRYKKLFNDQTDITERLNEPISSVDLRIWAPWVMEFRHDPNAKSPWVFKGVFEDPWVFRNRPWVPINYP</sequence>
<feature type="compositionally biased region" description="Basic and acidic residues" evidence="1">
    <location>
        <begin position="9"/>
        <end position="31"/>
    </location>
</feature>
<proteinExistence type="predicted"/>